<dbReference type="InterPro" id="IPR002885">
    <property type="entry name" value="PPR_rpt"/>
</dbReference>
<dbReference type="InterPro" id="IPR046848">
    <property type="entry name" value="E_motif"/>
</dbReference>
<proteinExistence type="predicted"/>
<dbReference type="InterPro" id="IPR011990">
    <property type="entry name" value="TPR-like_helical_dom_sf"/>
</dbReference>
<dbReference type="PANTHER" id="PTHR47926">
    <property type="entry name" value="PENTATRICOPEPTIDE REPEAT-CONTAINING PROTEIN"/>
    <property type="match status" value="1"/>
</dbReference>
<accession>A0A396JD82</accession>
<keyword evidence="1" id="KW-0677">Repeat</keyword>
<name>A0A396JD82_MEDTR</name>
<feature type="repeat" description="PPR" evidence="2">
    <location>
        <begin position="57"/>
        <end position="91"/>
    </location>
</feature>
<dbReference type="InterPro" id="IPR046960">
    <property type="entry name" value="PPR_At4g14850-like_plant"/>
</dbReference>
<dbReference type="Gene3D" id="1.25.40.10">
    <property type="entry name" value="Tetratricopeptide repeat domain"/>
    <property type="match status" value="1"/>
</dbReference>
<evidence type="ECO:0000256" key="1">
    <source>
        <dbReference type="ARBA" id="ARBA00022737"/>
    </source>
</evidence>
<dbReference type="NCBIfam" id="TIGR00756">
    <property type="entry name" value="PPR"/>
    <property type="match status" value="2"/>
</dbReference>
<dbReference type="Proteomes" id="UP000265566">
    <property type="component" value="Chromosome 2"/>
</dbReference>
<dbReference type="GO" id="GO:0009451">
    <property type="term" value="P:RNA modification"/>
    <property type="evidence" value="ECO:0007669"/>
    <property type="project" value="InterPro"/>
</dbReference>
<dbReference type="Gramene" id="rna11435">
    <property type="protein sequence ID" value="RHN75262.1"/>
    <property type="gene ID" value="gene11435"/>
</dbReference>
<dbReference type="EMBL" id="PSQE01000002">
    <property type="protein sequence ID" value="RHN75262.1"/>
    <property type="molecule type" value="Genomic_DNA"/>
</dbReference>
<dbReference type="FunFam" id="1.25.40.10:FF:000090">
    <property type="entry name" value="Pentatricopeptide repeat-containing protein, chloroplastic"/>
    <property type="match status" value="1"/>
</dbReference>
<sequence length="222" mass="24903">MYAKCGDLSFSRNVFDMIAIKDVVAWTTMINANAMHGNGKEALFLFEKMLLSMVKPDSVTFICVLSSCSHSRLVEEGVQIFNSMSKDHLVEPNAIHYSCVVDIYSRAGRLNEAYEFIQRMPMGPTAGAWKSLLAGCRVYKNVELAKISAKKLFEIEPSRSRDYVALCNILVTAKLWSEASKIRMFMKESGITKTPGCSWLHVGNRVHNFVAGDKSNMENDKI</sequence>
<dbReference type="Pfam" id="PF13041">
    <property type="entry name" value="PPR_2"/>
    <property type="match status" value="1"/>
</dbReference>
<comment type="caution">
    <text evidence="3">The sequence shown here is derived from an EMBL/GenBank/DDBJ whole genome shotgun (WGS) entry which is preliminary data.</text>
</comment>
<dbReference type="PROSITE" id="PS51375">
    <property type="entry name" value="PPR"/>
    <property type="match status" value="2"/>
</dbReference>
<evidence type="ECO:0000313" key="3">
    <source>
        <dbReference type="EMBL" id="RHN75262.1"/>
    </source>
</evidence>
<dbReference type="AlphaFoldDB" id="A0A396JD82"/>
<gene>
    <name evidence="3" type="ORF">MtrunA17_Chr2g0319231</name>
</gene>
<organism evidence="3">
    <name type="scientific">Medicago truncatula</name>
    <name type="common">Barrel medic</name>
    <name type="synonym">Medicago tribuloides</name>
    <dbReference type="NCBI Taxonomy" id="3880"/>
    <lineage>
        <taxon>Eukaryota</taxon>
        <taxon>Viridiplantae</taxon>
        <taxon>Streptophyta</taxon>
        <taxon>Embryophyta</taxon>
        <taxon>Tracheophyta</taxon>
        <taxon>Spermatophyta</taxon>
        <taxon>Magnoliopsida</taxon>
        <taxon>eudicotyledons</taxon>
        <taxon>Gunneridae</taxon>
        <taxon>Pentapetalae</taxon>
        <taxon>rosids</taxon>
        <taxon>fabids</taxon>
        <taxon>Fabales</taxon>
        <taxon>Fabaceae</taxon>
        <taxon>Papilionoideae</taxon>
        <taxon>50 kb inversion clade</taxon>
        <taxon>NPAAA clade</taxon>
        <taxon>Hologalegina</taxon>
        <taxon>IRL clade</taxon>
        <taxon>Trifolieae</taxon>
        <taxon>Medicago</taxon>
    </lineage>
</organism>
<dbReference type="Pfam" id="PF12854">
    <property type="entry name" value="PPR_1"/>
    <property type="match status" value="1"/>
</dbReference>
<evidence type="ECO:0000256" key="2">
    <source>
        <dbReference type="PROSITE-ProRule" id="PRU00708"/>
    </source>
</evidence>
<dbReference type="PANTHER" id="PTHR47926:SF426">
    <property type="entry name" value="TETRATRICOPEPTIDE-LIKE HELICAL DOMAIN SUPERFAMILY, DYW DOMAIN-CONTAINING PROTEIN"/>
    <property type="match status" value="1"/>
</dbReference>
<protein>
    <submittedName>
        <fullName evidence="3">Putative pentatricopeptide</fullName>
    </submittedName>
</protein>
<dbReference type="GO" id="GO:0003723">
    <property type="term" value="F:RNA binding"/>
    <property type="evidence" value="ECO:0007669"/>
    <property type="project" value="InterPro"/>
</dbReference>
<dbReference type="Pfam" id="PF20431">
    <property type="entry name" value="E_motif"/>
    <property type="match status" value="1"/>
</dbReference>
<reference evidence="3" key="1">
    <citation type="journal article" date="2018" name="Nat. Plants">
        <title>Whole-genome landscape of Medicago truncatula symbiotic genes.</title>
        <authorList>
            <person name="Pecrix Y."/>
            <person name="Gamas P."/>
            <person name="Carrere S."/>
        </authorList>
    </citation>
    <scope>NUCLEOTIDE SEQUENCE</scope>
    <source>
        <tissue evidence="3">Leaves</tissue>
    </source>
</reference>
<feature type="repeat" description="PPR" evidence="2">
    <location>
        <begin position="22"/>
        <end position="56"/>
    </location>
</feature>